<evidence type="ECO:0000313" key="1">
    <source>
        <dbReference type="EMBL" id="ROV92133.1"/>
    </source>
</evidence>
<organism evidence="1 2">
    <name type="scientific">Cytospora chrysosperma</name>
    <name type="common">Cytospora canker fungus</name>
    <name type="synonym">Sphaeria chrysosperma</name>
    <dbReference type="NCBI Taxonomy" id="252740"/>
    <lineage>
        <taxon>Eukaryota</taxon>
        <taxon>Fungi</taxon>
        <taxon>Dikarya</taxon>
        <taxon>Ascomycota</taxon>
        <taxon>Pezizomycotina</taxon>
        <taxon>Sordariomycetes</taxon>
        <taxon>Sordariomycetidae</taxon>
        <taxon>Diaporthales</taxon>
        <taxon>Cytosporaceae</taxon>
        <taxon>Cytospora</taxon>
    </lineage>
</organism>
<dbReference type="Gene3D" id="3.20.20.80">
    <property type="entry name" value="Glycosidases"/>
    <property type="match status" value="1"/>
</dbReference>
<dbReference type="Proteomes" id="UP000284375">
    <property type="component" value="Unassembled WGS sequence"/>
</dbReference>
<dbReference type="GO" id="GO:0051118">
    <property type="term" value="F:glucan endo-1,3-alpha-glucosidase activity"/>
    <property type="evidence" value="ECO:0007669"/>
    <property type="project" value="InterPro"/>
</dbReference>
<dbReference type="EMBL" id="LJZO01000039">
    <property type="protein sequence ID" value="ROV92133.1"/>
    <property type="molecule type" value="Genomic_DNA"/>
</dbReference>
<dbReference type="InterPro" id="IPR005197">
    <property type="entry name" value="Glyco_hydro_71"/>
</dbReference>
<evidence type="ECO:0000313" key="2">
    <source>
        <dbReference type="Proteomes" id="UP000284375"/>
    </source>
</evidence>
<name>A0A423VM93_CYTCH</name>
<accession>A0A423VM93</accession>
<dbReference type="AlphaFoldDB" id="A0A423VM93"/>
<proteinExistence type="predicted"/>
<sequence length="425" mass="47139">MRAFGRNILRRKQNQDNRRGGRLGVQSRKVFAHYMVGLTDGHTLKDWTDEILAAQASRIDGFALNIGPADPYTLTQLRLAYAAATAIWDDQGADFDLFLSFDMAAGQWAADQVISLIDAFKDSPVYCRVDGSPLVSTFEGPGWAENWARVREATGGIYLVPDWSSLGPHGVGKKLDLIDGAFSWCAWPRADEHCITTEEDKLYEKALRGKAYMMGWNKNWHCSSERLWYDRWLQVLELRPDFVQIITWNDYGESSYIYDPTRPSQVVPGADKYVHDLHPHSAFRAVLPYFIAAYKSGLDKVNPPEEDCAIAWYRTTPADCGHDGDTVWGQGGSQTASQGAKDVISVLAITKEPTTVAISIGDSTQEFETHQRLGHVSLFEVPFEGRTGPVQLTLNGKSATGTAISDVCHPCGHNTFNCATVHVSS</sequence>
<keyword evidence="2" id="KW-1185">Reference proteome</keyword>
<evidence type="ECO:0008006" key="3">
    <source>
        <dbReference type="Google" id="ProtNLM"/>
    </source>
</evidence>
<gene>
    <name evidence="1" type="ORF">VSDG_07529</name>
</gene>
<dbReference type="OrthoDB" id="1046782at2759"/>
<comment type="caution">
    <text evidence="1">The sequence shown here is derived from an EMBL/GenBank/DDBJ whole genome shotgun (WGS) entry which is preliminary data.</text>
</comment>
<dbReference type="Pfam" id="PF03659">
    <property type="entry name" value="Glyco_hydro_71"/>
    <property type="match status" value="1"/>
</dbReference>
<protein>
    <recommendedName>
        <fullName evidence="3">Glycoside hydrolase family 71 protein</fullName>
    </recommendedName>
</protein>
<dbReference type="CDD" id="cd11577">
    <property type="entry name" value="GH71"/>
    <property type="match status" value="1"/>
</dbReference>
<dbReference type="STRING" id="252740.A0A423VM93"/>
<reference evidence="1 2" key="1">
    <citation type="submission" date="2015-09" db="EMBL/GenBank/DDBJ databases">
        <title>Host preference determinants of Valsa canker pathogens revealed by comparative genomics.</title>
        <authorList>
            <person name="Yin Z."/>
            <person name="Huang L."/>
        </authorList>
    </citation>
    <scope>NUCLEOTIDE SEQUENCE [LARGE SCALE GENOMIC DNA]</scope>
    <source>
        <strain evidence="1 2">YSFL</strain>
    </source>
</reference>